<name>A0A433SI66_ELYCH</name>
<comment type="caution">
    <text evidence="2">The sequence shown here is derived from an EMBL/GenBank/DDBJ whole genome shotgun (WGS) entry which is preliminary data.</text>
</comment>
<organism evidence="2 3">
    <name type="scientific">Elysia chlorotica</name>
    <name type="common">Eastern emerald elysia</name>
    <name type="synonym">Sea slug</name>
    <dbReference type="NCBI Taxonomy" id="188477"/>
    <lineage>
        <taxon>Eukaryota</taxon>
        <taxon>Metazoa</taxon>
        <taxon>Spiralia</taxon>
        <taxon>Lophotrochozoa</taxon>
        <taxon>Mollusca</taxon>
        <taxon>Gastropoda</taxon>
        <taxon>Heterobranchia</taxon>
        <taxon>Euthyneura</taxon>
        <taxon>Panpulmonata</taxon>
        <taxon>Sacoglossa</taxon>
        <taxon>Placobranchoidea</taxon>
        <taxon>Plakobranchidae</taxon>
        <taxon>Elysia</taxon>
    </lineage>
</organism>
<feature type="region of interest" description="Disordered" evidence="1">
    <location>
        <begin position="85"/>
        <end position="120"/>
    </location>
</feature>
<dbReference type="PANTHER" id="PTHR34141">
    <property type="match status" value="1"/>
</dbReference>
<sequence>MLARPRRALAPAIAVILRAAPAWLGLARPRRTLALTNGGFARAVPRSTRRAPKNSELAVECQPTRKRRAPKRGRRIAGAVHGKVEAAFRARPAPAPRGTRGRPRPARAHPNPASYPGPTGPALRANPFPEVTDPICRLPLPTLFYRLEAVHLGDLLRIWVRPGTKLTLSPWGFQGPTRAHRTPQEPRCFTEPMSLSPGKPLPGRELLTKKRELFPGLPPTSPTSFALPHVAAGAILRVRVREY</sequence>
<dbReference type="Proteomes" id="UP000271974">
    <property type="component" value="Unassembled WGS sequence"/>
</dbReference>
<dbReference type="AlphaFoldDB" id="A0A433SI66"/>
<reference evidence="2 3" key="1">
    <citation type="submission" date="2019-01" db="EMBL/GenBank/DDBJ databases">
        <title>A draft genome assembly of the solar-powered sea slug Elysia chlorotica.</title>
        <authorList>
            <person name="Cai H."/>
            <person name="Li Q."/>
            <person name="Fang X."/>
            <person name="Li J."/>
            <person name="Curtis N.E."/>
            <person name="Altenburger A."/>
            <person name="Shibata T."/>
            <person name="Feng M."/>
            <person name="Maeda T."/>
            <person name="Schwartz J.A."/>
            <person name="Shigenobu S."/>
            <person name="Lundholm N."/>
            <person name="Nishiyama T."/>
            <person name="Yang H."/>
            <person name="Hasebe M."/>
            <person name="Li S."/>
            <person name="Pierce S.K."/>
            <person name="Wang J."/>
        </authorList>
    </citation>
    <scope>NUCLEOTIDE SEQUENCE [LARGE SCALE GENOMIC DNA]</scope>
    <source>
        <strain evidence="2">EC2010</strain>
        <tissue evidence="2">Whole organism of an adult</tissue>
    </source>
</reference>
<protein>
    <submittedName>
        <fullName evidence="2">Uncharacterized protein</fullName>
    </submittedName>
</protein>
<evidence type="ECO:0000313" key="3">
    <source>
        <dbReference type="Proteomes" id="UP000271974"/>
    </source>
</evidence>
<evidence type="ECO:0000256" key="1">
    <source>
        <dbReference type="SAM" id="MobiDB-lite"/>
    </source>
</evidence>
<feature type="compositionally biased region" description="Low complexity" evidence="1">
    <location>
        <begin position="89"/>
        <end position="98"/>
    </location>
</feature>
<keyword evidence="3" id="KW-1185">Reference proteome</keyword>
<dbReference type="EMBL" id="RQTK01002724">
    <property type="protein sequence ID" value="RUS68463.1"/>
    <property type="molecule type" value="Genomic_DNA"/>
</dbReference>
<accession>A0A433SI66</accession>
<dbReference type="PANTHER" id="PTHR34141:SF1">
    <property type="match status" value="1"/>
</dbReference>
<gene>
    <name evidence="2" type="ORF">EGW08_023775</name>
</gene>
<evidence type="ECO:0000313" key="2">
    <source>
        <dbReference type="EMBL" id="RUS68463.1"/>
    </source>
</evidence>
<proteinExistence type="predicted"/>
<dbReference type="OrthoDB" id="6154066at2759"/>